<dbReference type="OrthoDB" id="2421167at2759"/>
<proteinExistence type="predicted"/>
<accession>A0A9W4SZR0</accession>
<dbReference type="EMBL" id="CAMKVN010004532">
    <property type="protein sequence ID" value="CAI2187261.1"/>
    <property type="molecule type" value="Genomic_DNA"/>
</dbReference>
<dbReference type="Proteomes" id="UP001153678">
    <property type="component" value="Unassembled WGS sequence"/>
</dbReference>
<sequence>NLASLTKNLGDNHPITSQYFKKLDYTEEQLALIYCKGVYPYDYIDSYDRFQETELPPFEKFHSILKEYYEFDPSHYVSVPLLFWNTMLKMTGVRIELFTDMAMHDFTEKSKHSAYYQNTLSDFDV</sequence>
<evidence type="ECO:0000313" key="1">
    <source>
        <dbReference type="EMBL" id="CAI2187261.1"/>
    </source>
</evidence>
<protein>
    <submittedName>
        <fullName evidence="1">15141_t:CDS:1</fullName>
    </submittedName>
</protein>
<comment type="caution">
    <text evidence="1">The sequence shown here is derived from an EMBL/GenBank/DDBJ whole genome shotgun (WGS) entry which is preliminary data.</text>
</comment>
<feature type="non-terminal residue" evidence="1">
    <location>
        <position position="125"/>
    </location>
</feature>
<gene>
    <name evidence="1" type="ORF">FWILDA_LOCUS12989</name>
</gene>
<reference evidence="1" key="1">
    <citation type="submission" date="2022-08" db="EMBL/GenBank/DDBJ databases">
        <authorList>
            <person name="Kallberg Y."/>
            <person name="Tangrot J."/>
            <person name="Rosling A."/>
        </authorList>
    </citation>
    <scope>NUCLEOTIDE SEQUENCE</scope>
    <source>
        <strain evidence="1">Wild A</strain>
    </source>
</reference>
<dbReference type="AlphaFoldDB" id="A0A9W4SZR0"/>
<dbReference type="PANTHER" id="PTHR31511:SF12">
    <property type="entry name" value="RHO TERMINATION FACTOR N-TERMINAL DOMAIN-CONTAINING PROTEIN"/>
    <property type="match status" value="1"/>
</dbReference>
<organism evidence="1 2">
    <name type="scientific">Funneliformis geosporum</name>
    <dbReference type="NCBI Taxonomy" id="1117311"/>
    <lineage>
        <taxon>Eukaryota</taxon>
        <taxon>Fungi</taxon>
        <taxon>Fungi incertae sedis</taxon>
        <taxon>Mucoromycota</taxon>
        <taxon>Glomeromycotina</taxon>
        <taxon>Glomeromycetes</taxon>
        <taxon>Glomerales</taxon>
        <taxon>Glomeraceae</taxon>
        <taxon>Funneliformis</taxon>
    </lineage>
</organism>
<keyword evidence="2" id="KW-1185">Reference proteome</keyword>
<evidence type="ECO:0000313" key="2">
    <source>
        <dbReference type="Proteomes" id="UP001153678"/>
    </source>
</evidence>
<name>A0A9W4SZR0_9GLOM</name>
<dbReference type="PANTHER" id="PTHR31511">
    <property type="entry name" value="PROTEIN CBG23764"/>
    <property type="match status" value="1"/>
</dbReference>